<evidence type="ECO:0000313" key="2">
    <source>
        <dbReference type="Proteomes" id="UP000799754"/>
    </source>
</evidence>
<comment type="caution">
    <text evidence="1">The sequence shown here is derived from an EMBL/GenBank/DDBJ whole genome shotgun (WGS) entry which is preliminary data.</text>
</comment>
<protein>
    <submittedName>
        <fullName evidence="1">Uncharacterized protein</fullName>
    </submittedName>
</protein>
<name>A0ACB6S746_9PLEO</name>
<organism evidence="1 2">
    <name type="scientific">Macroventuria anomochaeta</name>
    <dbReference type="NCBI Taxonomy" id="301207"/>
    <lineage>
        <taxon>Eukaryota</taxon>
        <taxon>Fungi</taxon>
        <taxon>Dikarya</taxon>
        <taxon>Ascomycota</taxon>
        <taxon>Pezizomycotina</taxon>
        <taxon>Dothideomycetes</taxon>
        <taxon>Pleosporomycetidae</taxon>
        <taxon>Pleosporales</taxon>
        <taxon>Pleosporineae</taxon>
        <taxon>Didymellaceae</taxon>
        <taxon>Macroventuria</taxon>
    </lineage>
</organism>
<keyword evidence="2" id="KW-1185">Reference proteome</keyword>
<proteinExistence type="predicted"/>
<accession>A0ACB6S746</accession>
<sequence length="219" mass="24406">MPSGLGIVKETFSADVTMTVIFSNNRLGKRFGYAMVPLQQQFSGVGLLGGKQHPPFVNPNRTLHRRLVGRQVCAVIIYQPFGLSTQKNALLVQACLQNSIHIRCAWALLPRRAHRPTELHHLRTHNPNPQTSMQLQLSRGHSGSEQHDCVCFHRQELHTSLFNDIQDLTSDAPQPSSSSSTPAPTDSSPPAQPWSTSTRSSPRTRAKWESVTLQQFRLA</sequence>
<dbReference type="EMBL" id="MU006711">
    <property type="protein sequence ID" value="KAF2629034.1"/>
    <property type="molecule type" value="Genomic_DNA"/>
</dbReference>
<gene>
    <name evidence="1" type="ORF">BU25DRAFT_466052</name>
</gene>
<reference evidence="1" key="1">
    <citation type="journal article" date="2020" name="Stud. Mycol.">
        <title>101 Dothideomycetes genomes: a test case for predicting lifestyles and emergence of pathogens.</title>
        <authorList>
            <person name="Haridas S."/>
            <person name="Albert R."/>
            <person name="Binder M."/>
            <person name="Bloem J."/>
            <person name="Labutti K."/>
            <person name="Salamov A."/>
            <person name="Andreopoulos B."/>
            <person name="Baker S."/>
            <person name="Barry K."/>
            <person name="Bills G."/>
            <person name="Bluhm B."/>
            <person name="Cannon C."/>
            <person name="Castanera R."/>
            <person name="Culley D."/>
            <person name="Daum C."/>
            <person name="Ezra D."/>
            <person name="Gonzalez J."/>
            <person name="Henrissat B."/>
            <person name="Kuo A."/>
            <person name="Liang C."/>
            <person name="Lipzen A."/>
            <person name="Lutzoni F."/>
            <person name="Magnuson J."/>
            <person name="Mondo S."/>
            <person name="Nolan M."/>
            <person name="Ohm R."/>
            <person name="Pangilinan J."/>
            <person name="Park H.-J."/>
            <person name="Ramirez L."/>
            <person name="Alfaro M."/>
            <person name="Sun H."/>
            <person name="Tritt A."/>
            <person name="Yoshinaga Y."/>
            <person name="Zwiers L.-H."/>
            <person name="Turgeon B."/>
            <person name="Goodwin S."/>
            <person name="Spatafora J."/>
            <person name="Crous P."/>
            <person name="Grigoriev I."/>
        </authorList>
    </citation>
    <scope>NUCLEOTIDE SEQUENCE</scope>
    <source>
        <strain evidence="1">CBS 525.71</strain>
    </source>
</reference>
<evidence type="ECO:0000313" key="1">
    <source>
        <dbReference type="EMBL" id="KAF2629034.1"/>
    </source>
</evidence>
<dbReference type="Proteomes" id="UP000799754">
    <property type="component" value="Unassembled WGS sequence"/>
</dbReference>